<comment type="caution">
    <text evidence="1">The sequence shown here is derived from an EMBL/GenBank/DDBJ whole genome shotgun (WGS) entry which is preliminary data.</text>
</comment>
<proteinExistence type="predicted"/>
<organism evidence="1">
    <name type="scientific">bioreactor metagenome</name>
    <dbReference type="NCBI Taxonomy" id="1076179"/>
    <lineage>
        <taxon>unclassified sequences</taxon>
        <taxon>metagenomes</taxon>
        <taxon>ecological metagenomes</taxon>
    </lineage>
</organism>
<sequence length="82" mass="9404">MWITIYIHHHLVDEAGMIIFTRQSYFLVTQRNINGCIYTCIPCLFLTEVISYSDLSGTGQQIIIFRKDIGSTESLTDRAAKM</sequence>
<dbReference type="EMBL" id="VSSQ01093179">
    <property type="protein sequence ID" value="MPN38130.1"/>
    <property type="molecule type" value="Genomic_DNA"/>
</dbReference>
<name>A0A645HHB3_9ZZZZ</name>
<gene>
    <name evidence="1" type="ORF">SDC9_185654</name>
</gene>
<accession>A0A645HHB3</accession>
<evidence type="ECO:0000313" key="1">
    <source>
        <dbReference type="EMBL" id="MPN38130.1"/>
    </source>
</evidence>
<dbReference type="AlphaFoldDB" id="A0A645HHB3"/>
<reference evidence="1" key="1">
    <citation type="submission" date="2019-08" db="EMBL/GenBank/DDBJ databases">
        <authorList>
            <person name="Kucharzyk K."/>
            <person name="Murdoch R.W."/>
            <person name="Higgins S."/>
            <person name="Loffler F."/>
        </authorList>
    </citation>
    <scope>NUCLEOTIDE SEQUENCE</scope>
</reference>
<protein>
    <submittedName>
        <fullName evidence="1">Uncharacterized protein</fullName>
    </submittedName>
</protein>